<comment type="caution">
    <text evidence="1">The sequence shown here is derived from an EMBL/GenBank/DDBJ whole genome shotgun (WGS) entry which is preliminary data.</text>
</comment>
<dbReference type="RefSeq" id="WP_156611581.1">
    <property type="nucleotide sequence ID" value="NZ_WPCU01000010.1"/>
</dbReference>
<accession>A0A6A9UZN6</accession>
<dbReference type="AlphaFoldDB" id="A0A6A9UZN6"/>
<proteinExistence type="predicted"/>
<organism evidence="1 2">
    <name type="scientific">Auraticoccus cholistanensis</name>
    <dbReference type="NCBI Taxonomy" id="2656650"/>
    <lineage>
        <taxon>Bacteria</taxon>
        <taxon>Bacillati</taxon>
        <taxon>Actinomycetota</taxon>
        <taxon>Actinomycetes</taxon>
        <taxon>Propionibacteriales</taxon>
        <taxon>Propionibacteriaceae</taxon>
        <taxon>Auraticoccus</taxon>
    </lineage>
</organism>
<reference evidence="1 2" key="1">
    <citation type="submission" date="2019-12" db="EMBL/GenBank/DDBJ databases">
        <title>Auraticoccus cholistani sp. nov., an actinomycete isolated from soil of Cholistan desert.</title>
        <authorList>
            <person name="Cheema M.T."/>
        </authorList>
    </citation>
    <scope>NUCLEOTIDE SEQUENCE [LARGE SCALE GENOMIC DNA]</scope>
    <source>
        <strain evidence="1 2">F435</strain>
    </source>
</reference>
<gene>
    <name evidence="1" type="ORF">GC722_15405</name>
</gene>
<name>A0A6A9UZN6_9ACTN</name>
<sequence length="174" mass="19205">MADPLLWPLSFTRGQADGLVWSVPNRTVLELTLGALDDFSDDYRCHQADGARLRLVVAAHTLLFAARVDEGWHPGRLSVVQGETADGDPVLAERSDGVVTRTLEFEPNGHRTPAPNWPHPLRADADLGLGPSPVGAREFDRWWTASTQARPFRRHRSGWWGRLLPGRDAGGDLS</sequence>
<dbReference type="Proteomes" id="UP000435304">
    <property type="component" value="Unassembled WGS sequence"/>
</dbReference>
<protein>
    <submittedName>
        <fullName evidence="1">Uncharacterized protein</fullName>
    </submittedName>
</protein>
<evidence type="ECO:0000313" key="2">
    <source>
        <dbReference type="Proteomes" id="UP000435304"/>
    </source>
</evidence>
<keyword evidence="2" id="KW-1185">Reference proteome</keyword>
<evidence type="ECO:0000313" key="1">
    <source>
        <dbReference type="EMBL" id="MVA77397.1"/>
    </source>
</evidence>
<dbReference type="EMBL" id="WPCU01000010">
    <property type="protein sequence ID" value="MVA77397.1"/>
    <property type="molecule type" value="Genomic_DNA"/>
</dbReference>